<organism evidence="2 3">
    <name type="scientific">Metabacillus herbersteinensis</name>
    <dbReference type="NCBI Taxonomy" id="283816"/>
    <lineage>
        <taxon>Bacteria</taxon>
        <taxon>Bacillati</taxon>
        <taxon>Bacillota</taxon>
        <taxon>Bacilli</taxon>
        <taxon>Bacillales</taxon>
        <taxon>Bacillaceae</taxon>
        <taxon>Metabacillus</taxon>
    </lineage>
</organism>
<dbReference type="PANTHER" id="PTHR43155:SF2">
    <property type="entry name" value="CYCLIC DI-GMP PHOSPHODIESTERASE PA4108"/>
    <property type="match status" value="1"/>
</dbReference>
<reference evidence="2 3" key="1">
    <citation type="submission" date="2024-09" db="EMBL/GenBank/DDBJ databases">
        <authorList>
            <person name="Sun Q."/>
            <person name="Mori K."/>
        </authorList>
    </citation>
    <scope>NUCLEOTIDE SEQUENCE [LARGE SCALE GENOMIC DNA]</scope>
    <source>
        <strain evidence="2 3">CCM 7228</strain>
    </source>
</reference>
<dbReference type="InterPro" id="IPR003607">
    <property type="entry name" value="HD/PDEase_dom"/>
</dbReference>
<dbReference type="SUPFAM" id="SSF109604">
    <property type="entry name" value="HD-domain/PDEase-like"/>
    <property type="match status" value="1"/>
</dbReference>
<dbReference type="CDD" id="cd00077">
    <property type="entry name" value="HDc"/>
    <property type="match status" value="1"/>
</dbReference>
<comment type="caution">
    <text evidence="2">The sequence shown here is derived from an EMBL/GenBank/DDBJ whole genome shotgun (WGS) entry which is preliminary data.</text>
</comment>
<dbReference type="Proteomes" id="UP001589854">
    <property type="component" value="Unassembled WGS sequence"/>
</dbReference>
<name>A0ABV6GH95_9BACI</name>
<evidence type="ECO:0000259" key="1">
    <source>
        <dbReference type="PROSITE" id="PS51832"/>
    </source>
</evidence>
<feature type="domain" description="HD-GYP" evidence="1">
    <location>
        <begin position="127"/>
        <end position="324"/>
    </location>
</feature>
<protein>
    <submittedName>
        <fullName evidence="2">HD-GYP domain-containing protein</fullName>
        <ecNumber evidence="2">3.1.4.-</ecNumber>
    </submittedName>
</protein>
<dbReference type="EMBL" id="JBHLVO010000016">
    <property type="protein sequence ID" value="MFC0273052.1"/>
    <property type="molecule type" value="Genomic_DNA"/>
</dbReference>
<evidence type="ECO:0000313" key="3">
    <source>
        <dbReference type="Proteomes" id="UP001589854"/>
    </source>
</evidence>
<dbReference type="EC" id="3.1.4.-" evidence="2"/>
<dbReference type="PANTHER" id="PTHR43155">
    <property type="entry name" value="CYCLIC DI-GMP PHOSPHODIESTERASE PA4108-RELATED"/>
    <property type="match status" value="1"/>
</dbReference>
<sequence>MKIDISQLRKGCILSTDILSVTNRPLALKKTVVNEQTIEALRAFLVKIVDVEPLLQDGKLFQPQYILDDAKTQKKPGKEETGILSNHTSFYQLYMEAVKGFKQLYIGWQSGATIDIGKVRKVILPLIEESIDQTGEIFKIYHYCKVEEYHFHHPITVSLLSSYLARKLNYNQGDINQIAIAGLLSDCGMAKVNPLILTKKIALTENDYKEVKQHPVHSYNMLKNIMSIKEGVKMGVLQHHERIDGSGYPLGVRGEQLHPYGKIVALADTYQAMVSIRPYRNKQSPFKVLEQIMKDEFGKFDLTVLVELKKGIANFSSGTKVRLSNGETAEIVFIDEQYPTRPMVKLDQTAEIIALKDKNTIYIEELI</sequence>
<evidence type="ECO:0000313" key="2">
    <source>
        <dbReference type="EMBL" id="MFC0273052.1"/>
    </source>
</evidence>
<proteinExistence type="predicted"/>
<accession>A0ABV6GH95</accession>
<dbReference type="SMART" id="SM00471">
    <property type="entry name" value="HDc"/>
    <property type="match status" value="1"/>
</dbReference>
<dbReference type="RefSeq" id="WP_378935976.1">
    <property type="nucleotide sequence ID" value="NZ_JBHLVO010000016.1"/>
</dbReference>
<dbReference type="Gene3D" id="1.10.3210.10">
    <property type="entry name" value="Hypothetical protein af1432"/>
    <property type="match status" value="1"/>
</dbReference>
<dbReference type="GO" id="GO:0016787">
    <property type="term" value="F:hydrolase activity"/>
    <property type="evidence" value="ECO:0007669"/>
    <property type="project" value="UniProtKB-KW"/>
</dbReference>
<dbReference type="Pfam" id="PF13487">
    <property type="entry name" value="HD_5"/>
    <property type="match status" value="1"/>
</dbReference>
<gene>
    <name evidence="2" type="ORF">ACFFIX_16630</name>
</gene>
<dbReference type="InterPro" id="IPR037522">
    <property type="entry name" value="HD_GYP_dom"/>
</dbReference>
<keyword evidence="2" id="KW-0378">Hydrolase</keyword>
<dbReference type="PROSITE" id="PS51832">
    <property type="entry name" value="HD_GYP"/>
    <property type="match status" value="1"/>
</dbReference>
<keyword evidence="3" id="KW-1185">Reference proteome</keyword>